<dbReference type="AlphaFoldDB" id="D6PK73"/>
<reference evidence="1" key="1">
    <citation type="journal article" date="2010" name="ISME J.">
        <title>Metagenome of the Mediterranean deep chlorophyll maximum studied by direct and fosmid library 454 pyrosequencing.</title>
        <authorList>
            <person name="Ghai R."/>
            <person name="Martin-Cuadrado A.B."/>
            <person name="Molto A.G."/>
            <person name="Heredia I.G."/>
            <person name="Cabrera R."/>
            <person name="Martin J."/>
            <person name="Verdu M."/>
            <person name="Deschamps P."/>
            <person name="Moreira D."/>
            <person name="Lopez-Garcia P."/>
            <person name="Mira A."/>
            <person name="Rodriguez-Valera F."/>
        </authorList>
    </citation>
    <scope>NUCLEOTIDE SEQUENCE</scope>
</reference>
<proteinExistence type="predicted"/>
<dbReference type="EMBL" id="GU943120">
    <property type="protein sequence ID" value="ADD96124.1"/>
    <property type="molecule type" value="Genomic_DNA"/>
</dbReference>
<protein>
    <submittedName>
        <fullName evidence="1">Uncharacterized protein</fullName>
    </submittedName>
</protein>
<evidence type="ECO:0000313" key="1">
    <source>
        <dbReference type="EMBL" id="ADD96124.1"/>
    </source>
</evidence>
<organism evidence="1">
    <name type="scientific">uncultured organism MedDCM-OCT-S04-C777</name>
    <dbReference type="NCBI Taxonomy" id="743619"/>
    <lineage>
        <taxon>unclassified sequences</taxon>
        <taxon>environmental samples</taxon>
    </lineage>
</organism>
<accession>D6PK73</accession>
<name>D6PK73_9ZZZZ</name>
<sequence length="143" mass="17211">MPGRAQQKVFCQGFTRAGLRQGKKIPCRMKGYPLSGGKLFKCKFHGYQNYDKFNKANYTDETRIRQLSKLLQFKDYTDEQIKEYYYTKTKPRINNREKSIYHRRKIGKRNDPYRNTKRQAVSVQFDEVLRILEKKSRVRNKNT</sequence>